<keyword evidence="9" id="KW-0739">Sodium transport</keyword>
<feature type="domain" description="Cyclic nucleotide-binding" evidence="12">
    <location>
        <begin position="708"/>
        <end position="823"/>
    </location>
</feature>
<dbReference type="Proteomes" id="UP000433101">
    <property type="component" value="Unassembled WGS sequence"/>
</dbReference>
<feature type="transmembrane region" description="Helical" evidence="11">
    <location>
        <begin position="393"/>
        <end position="417"/>
    </location>
</feature>
<evidence type="ECO:0000313" key="14">
    <source>
        <dbReference type="Proteomes" id="UP000433101"/>
    </source>
</evidence>
<dbReference type="SUPFAM" id="SSF51206">
    <property type="entry name" value="cAMP-binding domain-like"/>
    <property type="match status" value="1"/>
</dbReference>
<dbReference type="PROSITE" id="PS50042">
    <property type="entry name" value="CNMP_BINDING_3"/>
    <property type="match status" value="1"/>
</dbReference>
<dbReference type="PROSITE" id="PS00888">
    <property type="entry name" value="CNMP_BINDING_1"/>
    <property type="match status" value="1"/>
</dbReference>
<dbReference type="PANTHER" id="PTHR10110">
    <property type="entry name" value="SODIUM/HYDROGEN EXCHANGER"/>
    <property type="match status" value="1"/>
</dbReference>
<feature type="transmembrane region" description="Helical" evidence="11">
    <location>
        <begin position="31"/>
        <end position="52"/>
    </location>
</feature>
<evidence type="ECO:0000256" key="7">
    <source>
        <dbReference type="ARBA" id="ARBA00023065"/>
    </source>
</evidence>
<dbReference type="InterPro" id="IPR018488">
    <property type="entry name" value="cNMP-bd_CS"/>
</dbReference>
<evidence type="ECO:0000256" key="11">
    <source>
        <dbReference type="SAM" id="Phobius"/>
    </source>
</evidence>
<dbReference type="RefSeq" id="WP_160777545.1">
    <property type="nucleotide sequence ID" value="NZ_WUMV01000010.1"/>
</dbReference>
<dbReference type="GO" id="GO:0015385">
    <property type="term" value="F:sodium:proton antiporter activity"/>
    <property type="evidence" value="ECO:0007669"/>
    <property type="project" value="InterPro"/>
</dbReference>
<keyword evidence="2" id="KW-0813">Transport</keyword>
<feature type="transmembrane region" description="Helical" evidence="11">
    <location>
        <begin position="197"/>
        <end position="221"/>
    </location>
</feature>
<dbReference type="GO" id="GO:0051453">
    <property type="term" value="P:regulation of intracellular pH"/>
    <property type="evidence" value="ECO:0007669"/>
    <property type="project" value="TreeGrafter"/>
</dbReference>
<feature type="region of interest" description="Disordered" evidence="10">
    <location>
        <begin position="828"/>
        <end position="871"/>
    </location>
</feature>
<dbReference type="InterPro" id="IPR000595">
    <property type="entry name" value="cNMP-bd_dom"/>
</dbReference>
<name>A0A7X3LY85_9HYPH</name>
<keyword evidence="7" id="KW-0406">Ion transport</keyword>
<evidence type="ECO:0000256" key="2">
    <source>
        <dbReference type="ARBA" id="ARBA00022448"/>
    </source>
</evidence>
<dbReference type="GO" id="GO:0098719">
    <property type="term" value="P:sodium ion import across plasma membrane"/>
    <property type="evidence" value="ECO:0007669"/>
    <property type="project" value="TreeGrafter"/>
</dbReference>
<dbReference type="Pfam" id="PF00999">
    <property type="entry name" value="Na_H_Exchanger"/>
    <property type="match status" value="1"/>
</dbReference>
<dbReference type="CDD" id="cd00038">
    <property type="entry name" value="CAP_ED"/>
    <property type="match status" value="1"/>
</dbReference>
<dbReference type="InterPro" id="IPR018490">
    <property type="entry name" value="cNMP-bd_dom_sf"/>
</dbReference>
<dbReference type="Pfam" id="PF00027">
    <property type="entry name" value="cNMP_binding"/>
    <property type="match status" value="1"/>
</dbReference>
<evidence type="ECO:0000256" key="3">
    <source>
        <dbReference type="ARBA" id="ARBA00022475"/>
    </source>
</evidence>
<feature type="transmembrane region" description="Helical" evidence="11">
    <location>
        <begin position="172"/>
        <end position="191"/>
    </location>
</feature>
<feature type="transmembrane region" description="Helical" evidence="11">
    <location>
        <begin position="102"/>
        <end position="127"/>
    </location>
</feature>
<feature type="transmembrane region" description="Helical" evidence="11">
    <location>
        <begin position="361"/>
        <end position="381"/>
    </location>
</feature>
<keyword evidence="5 11" id="KW-1133">Transmembrane helix</keyword>
<accession>A0A7X3LY85</accession>
<keyword evidence="3" id="KW-1003">Cell membrane</keyword>
<evidence type="ECO:0000256" key="10">
    <source>
        <dbReference type="SAM" id="MobiDB-lite"/>
    </source>
</evidence>
<comment type="subcellular location">
    <subcellularLocation>
        <location evidence="1">Cell membrane</location>
        <topology evidence="1">Multi-pass membrane protein</topology>
    </subcellularLocation>
</comment>
<dbReference type="Gene3D" id="6.10.140.1330">
    <property type="match status" value="1"/>
</dbReference>
<feature type="transmembrane region" description="Helical" evidence="11">
    <location>
        <begin position="254"/>
        <end position="276"/>
    </location>
</feature>
<organism evidence="13 14">
    <name type="scientific">Stappia sediminis</name>
    <dbReference type="NCBI Taxonomy" id="2692190"/>
    <lineage>
        <taxon>Bacteria</taxon>
        <taxon>Pseudomonadati</taxon>
        <taxon>Pseudomonadota</taxon>
        <taxon>Alphaproteobacteria</taxon>
        <taxon>Hyphomicrobiales</taxon>
        <taxon>Stappiaceae</taxon>
        <taxon>Stappia</taxon>
    </lineage>
</organism>
<keyword evidence="14" id="KW-1185">Reference proteome</keyword>
<dbReference type="AlphaFoldDB" id="A0A7X3LY85"/>
<evidence type="ECO:0000256" key="9">
    <source>
        <dbReference type="ARBA" id="ARBA00023201"/>
    </source>
</evidence>
<comment type="caution">
    <text evidence="13">The sequence shown here is derived from an EMBL/GenBank/DDBJ whole genome shotgun (WGS) entry which is preliminary data.</text>
</comment>
<dbReference type="GO" id="GO:0015386">
    <property type="term" value="F:potassium:proton antiporter activity"/>
    <property type="evidence" value="ECO:0007669"/>
    <property type="project" value="TreeGrafter"/>
</dbReference>
<dbReference type="PANTHER" id="PTHR10110:SF86">
    <property type="entry name" value="SODIUM_HYDROGEN EXCHANGER 7"/>
    <property type="match status" value="1"/>
</dbReference>
<keyword evidence="4 11" id="KW-0812">Transmembrane</keyword>
<dbReference type="InterPro" id="IPR014710">
    <property type="entry name" value="RmlC-like_jellyroll"/>
</dbReference>
<keyword evidence="8 11" id="KW-0472">Membrane</keyword>
<evidence type="ECO:0000256" key="5">
    <source>
        <dbReference type="ARBA" id="ARBA00022989"/>
    </source>
</evidence>
<feature type="transmembrane region" description="Helical" evidence="11">
    <location>
        <begin position="321"/>
        <end position="349"/>
    </location>
</feature>
<reference evidence="13 14" key="1">
    <citation type="submission" date="2019-12" db="EMBL/GenBank/DDBJ databases">
        <authorList>
            <person name="Li M."/>
        </authorList>
    </citation>
    <scope>NUCLEOTIDE SEQUENCE [LARGE SCALE GENOMIC DNA]</scope>
    <source>
        <strain evidence="13 14">GBMRC 2046</strain>
    </source>
</reference>
<evidence type="ECO:0000259" key="12">
    <source>
        <dbReference type="PROSITE" id="PS50042"/>
    </source>
</evidence>
<keyword evidence="6" id="KW-0915">Sodium</keyword>
<evidence type="ECO:0000256" key="1">
    <source>
        <dbReference type="ARBA" id="ARBA00004651"/>
    </source>
</evidence>
<evidence type="ECO:0000313" key="13">
    <source>
        <dbReference type="EMBL" id="MXN67295.1"/>
    </source>
</evidence>
<gene>
    <name evidence="13" type="ORF">GR183_20495</name>
</gene>
<dbReference type="EMBL" id="WUMV01000010">
    <property type="protein sequence ID" value="MXN67295.1"/>
    <property type="molecule type" value="Genomic_DNA"/>
</dbReference>
<evidence type="ECO:0000256" key="8">
    <source>
        <dbReference type="ARBA" id="ARBA00023136"/>
    </source>
</evidence>
<dbReference type="SMART" id="SM00100">
    <property type="entry name" value="cNMP"/>
    <property type="match status" value="1"/>
</dbReference>
<feature type="transmembrane region" description="Helical" evidence="11">
    <location>
        <begin position="288"/>
        <end position="309"/>
    </location>
</feature>
<proteinExistence type="predicted"/>
<evidence type="ECO:0000256" key="6">
    <source>
        <dbReference type="ARBA" id="ARBA00023053"/>
    </source>
</evidence>
<dbReference type="Gene3D" id="2.60.120.10">
    <property type="entry name" value="Jelly Rolls"/>
    <property type="match status" value="1"/>
</dbReference>
<dbReference type="InterPro" id="IPR006153">
    <property type="entry name" value="Cation/H_exchanger_TM"/>
</dbReference>
<sequence length="871" mass="93837">MDIVGFTLSALTLILLTIAFATPVAEWLRLPQPVMIGGLGFAAGLASWWSGIDIGGQFLDSYDIWFVTSLSLDGQTLLLVFLPPLLYEMALGVNVRRLYEDWFVVIVMAVIAVLLATAFVGASLWIVSPLGLIACMLLGATISTTDPGAVITTFREIGAPRRLLVILEGESLLNDAAAIAIFGTLATLAQMKVEADAGTVLAGFVYDFAAGAGIGIALGWIGTRLYPVLRGSAAAEATATVALAYGSYLVTETVVGASGVVAVVFAGLTTTSAGIIRMGPGNWSTTLAIWNQIGFWASSLILLFAAALAPSLLLRLSWSDVLMVIVVYIAALGARAVVLFGLLPVLSAMGLGTPVTRPQKILILWGGVRGAVTLVLALTLADIGSIAEDERRVIAALAACYVLVTLLVNAASLRMVASRLGLDRLSQGDLALREKIIAGTVADVRDYVSRLAADRRVEPDAIEEMRAIYEKLVEEAAEQSQSAVIPFGERLRLGLAILANQELRLVQLAFEEEAIGSRVIRPLQSNGEKLADIARIEGREGYERAALAVFTSQYRFRVAVALQRYFRIDRPLRGMLAINLTILLETENILRELSRFVASALPEMIGDDAAANLEALVVKRLDHIRDQVATIARQYPNYTEEIERILLLRAATRREATQYRQLYEDGIVGAELYRELAKELAGRRRKLGALPSLDLGLSPGKLIDQVTLFASLSPKQRKSISRWLKSQFAVPGEAIVRYGERGNAMYFIASGVLEVRGLAQPVQLSNGDFFGELALLAPTRRRQTEIVAKSYCRLLTLSRRDFQRLTVKDPTILKAIVDAGERQLGEGFGKALPEEMDWAGKPQASSAEGEAPAGPRAPGKPPGEAGQASEG</sequence>
<protein>
    <submittedName>
        <fullName evidence="13">Cyclic nucleotide-binding domain-containing protein</fullName>
    </submittedName>
</protein>
<dbReference type="InterPro" id="IPR018422">
    <property type="entry name" value="Cation/H_exchanger_CPA1"/>
</dbReference>
<dbReference type="GO" id="GO:0005886">
    <property type="term" value="C:plasma membrane"/>
    <property type="evidence" value="ECO:0007669"/>
    <property type="project" value="UniProtKB-SubCell"/>
</dbReference>
<feature type="compositionally biased region" description="Low complexity" evidence="10">
    <location>
        <begin position="847"/>
        <end position="871"/>
    </location>
</feature>
<evidence type="ECO:0000256" key="4">
    <source>
        <dbReference type="ARBA" id="ARBA00022692"/>
    </source>
</evidence>